<organism evidence="3 4">
    <name type="scientific">Cryomyces antarcticus</name>
    <dbReference type="NCBI Taxonomy" id="329879"/>
    <lineage>
        <taxon>Eukaryota</taxon>
        <taxon>Fungi</taxon>
        <taxon>Dikarya</taxon>
        <taxon>Ascomycota</taxon>
        <taxon>Pezizomycotina</taxon>
        <taxon>Dothideomycetes</taxon>
        <taxon>Dothideomycetes incertae sedis</taxon>
        <taxon>Cryomyces</taxon>
    </lineage>
</organism>
<name>A0ABR0LMH4_9PEZI</name>
<dbReference type="CDD" id="cd12148">
    <property type="entry name" value="fungal_TF_MHR"/>
    <property type="match status" value="1"/>
</dbReference>
<proteinExistence type="predicted"/>
<feature type="domain" description="Xylanolytic transcriptional activator regulatory" evidence="2">
    <location>
        <begin position="95"/>
        <end position="168"/>
    </location>
</feature>
<comment type="caution">
    <text evidence="3">The sequence shown here is derived from an EMBL/GenBank/DDBJ whole genome shotgun (WGS) entry which is preliminary data.</text>
</comment>
<accession>A0ABR0LMH4</accession>
<dbReference type="PANTHER" id="PTHR47425:SF2">
    <property type="entry name" value="FARB-RELATED"/>
    <property type="match status" value="1"/>
</dbReference>
<protein>
    <recommendedName>
        <fullName evidence="2">Xylanolytic transcriptional activator regulatory domain-containing protein</fullName>
    </recommendedName>
</protein>
<reference evidence="3 4" key="1">
    <citation type="submission" date="2023-08" db="EMBL/GenBank/DDBJ databases">
        <title>Black Yeasts Isolated from many extreme environments.</title>
        <authorList>
            <person name="Coleine C."/>
            <person name="Stajich J.E."/>
            <person name="Selbmann L."/>
        </authorList>
    </citation>
    <scope>NUCLEOTIDE SEQUENCE [LARGE SCALE GENOMIC DNA]</scope>
    <source>
        <strain evidence="3 4">CCFEE 536</strain>
    </source>
</reference>
<dbReference type="PANTHER" id="PTHR47425">
    <property type="entry name" value="FARB-RELATED"/>
    <property type="match status" value="1"/>
</dbReference>
<dbReference type="Pfam" id="PF04082">
    <property type="entry name" value="Fungal_trans"/>
    <property type="match status" value="1"/>
</dbReference>
<gene>
    <name evidence="3" type="ORF">LTR16_005469</name>
</gene>
<evidence type="ECO:0000313" key="4">
    <source>
        <dbReference type="Proteomes" id="UP001357485"/>
    </source>
</evidence>
<keyword evidence="1" id="KW-0539">Nucleus</keyword>
<feature type="non-terminal residue" evidence="3">
    <location>
        <position position="440"/>
    </location>
</feature>
<evidence type="ECO:0000256" key="1">
    <source>
        <dbReference type="ARBA" id="ARBA00023242"/>
    </source>
</evidence>
<dbReference type="SMART" id="SM00906">
    <property type="entry name" value="Fungal_trans"/>
    <property type="match status" value="1"/>
</dbReference>
<dbReference type="InterPro" id="IPR007219">
    <property type="entry name" value="XnlR_reg_dom"/>
</dbReference>
<dbReference type="EMBL" id="JAVRRA010017296">
    <property type="protein sequence ID" value="KAK5200628.1"/>
    <property type="molecule type" value="Genomic_DNA"/>
</dbReference>
<dbReference type="InterPro" id="IPR052761">
    <property type="entry name" value="Fungal_Detox/Toxin_TFs"/>
</dbReference>
<evidence type="ECO:0000313" key="3">
    <source>
        <dbReference type="EMBL" id="KAK5200628.1"/>
    </source>
</evidence>
<evidence type="ECO:0000259" key="2">
    <source>
        <dbReference type="SMART" id="SM00906"/>
    </source>
</evidence>
<keyword evidence="4" id="KW-1185">Reference proteome</keyword>
<sequence>MPLLDLQDFLEAVEGNGNFVSLLLFQCVMFAGTAFVDLRHLKNEGYATRREARKQFFRKTRLLYDFDFEVDGVSLIQSLLLMTYWYETPDDQKDGHHWMGVAVSLSHTIGLHRNPENSRMDVKRRSLWKRIWWSTFMQDRLIALETRRPMRIKCEDFDVPMLTLEDFDISPLPDHISCIPVDCTLLRDEEKQRQLAIMCIEKAKLCLCISHVLSTQYSVLSNDQGALGEEGHTKTTVILQPKKLGPETCRVKTINEELQRWEGLLPEEAQYRVPSRQDIVKGNGAVVLHSALLQMVYFATLSALHRPQVLPSAAWPVRNVASDLLDISRRSVRRAANEITNIAQDLSILDLVHYLPTTGVTVLLPAIIIHLLDIKAPDEATRRASLHGFCQCMQAVGKLRETYAAADYATTFLETTIRKAGISMSQQPNASRQELATTAE</sequence>
<dbReference type="Proteomes" id="UP001357485">
    <property type="component" value="Unassembled WGS sequence"/>
</dbReference>